<protein>
    <submittedName>
        <fullName evidence="4">Uncharacterized protein</fullName>
    </submittedName>
</protein>
<feature type="compositionally biased region" description="Polar residues" evidence="1">
    <location>
        <begin position="164"/>
        <end position="175"/>
    </location>
</feature>
<comment type="caution">
    <text evidence="4">The sequence shown here is derived from an EMBL/GenBank/DDBJ whole genome shotgun (WGS) entry which is preliminary data.</text>
</comment>
<gene>
    <name evidence="3" type="ORF">PGLA1383_LOCUS37848</name>
    <name evidence="4" type="ORF">PGLA2088_LOCUS2875</name>
</gene>
<keyword evidence="2" id="KW-0472">Membrane</keyword>
<dbReference type="Proteomes" id="UP000654075">
    <property type="component" value="Unassembled WGS sequence"/>
</dbReference>
<accession>A0A813I2F5</accession>
<feature type="transmembrane region" description="Helical" evidence="2">
    <location>
        <begin position="72"/>
        <end position="97"/>
    </location>
</feature>
<evidence type="ECO:0000313" key="6">
    <source>
        <dbReference type="Proteomes" id="UP000654075"/>
    </source>
</evidence>
<feature type="compositionally biased region" description="Low complexity" evidence="1">
    <location>
        <begin position="296"/>
        <end position="307"/>
    </location>
</feature>
<organism evidence="4 5">
    <name type="scientific">Polarella glacialis</name>
    <name type="common">Dinoflagellate</name>
    <dbReference type="NCBI Taxonomy" id="89957"/>
    <lineage>
        <taxon>Eukaryota</taxon>
        <taxon>Sar</taxon>
        <taxon>Alveolata</taxon>
        <taxon>Dinophyceae</taxon>
        <taxon>Suessiales</taxon>
        <taxon>Suessiaceae</taxon>
        <taxon>Polarella</taxon>
    </lineage>
</organism>
<evidence type="ECO:0000256" key="2">
    <source>
        <dbReference type="SAM" id="Phobius"/>
    </source>
</evidence>
<keyword evidence="2" id="KW-0812">Transmembrane</keyword>
<dbReference type="Proteomes" id="UP000626109">
    <property type="component" value="Unassembled WGS sequence"/>
</dbReference>
<dbReference type="EMBL" id="CAJNNV010027406">
    <property type="protein sequence ID" value="CAE8620284.1"/>
    <property type="molecule type" value="Genomic_DNA"/>
</dbReference>
<evidence type="ECO:0000313" key="4">
    <source>
        <dbReference type="EMBL" id="CAE8644232.1"/>
    </source>
</evidence>
<name>A0A813I2F5_POLGL</name>
<feature type="transmembrane region" description="Helical" evidence="2">
    <location>
        <begin position="44"/>
        <end position="65"/>
    </location>
</feature>
<proteinExistence type="predicted"/>
<feature type="region of interest" description="Disordered" evidence="1">
    <location>
        <begin position="289"/>
        <end position="349"/>
    </location>
</feature>
<evidence type="ECO:0000313" key="5">
    <source>
        <dbReference type="Proteomes" id="UP000626109"/>
    </source>
</evidence>
<dbReference type="AlphaFoldDB" id="A0A813I2F5"/>
<dbReference type="EMBL" id="CAJNNW010002426">
    <property type="protein sequence ID" value="CAE8644232.1"/>
    <property type="molecule type" value="Genomic_DNA"/>
</dbReference>
<reference evidence="4" key="1">
    <citation type="submission" date="2021-02" db="EMBL/GenBank/DDBJ databases">
        <authorList>
            <person name="Dougan E. K."/>
            <person name="Rhodes N."/>
            <person name="Thang M."/>
            <person name="Chan C."/>
        </authorList>
    </citation>
    <scope>NUCLEOTIDE SEQUENCE</scope>
</reference>
<feature type="compositionally biased region" description="Low complexity" evidence="1">
    <location>
        <begin position="326"/>
        <end position="342"/>
    </location>
</feature>
<keyword evidence="2" id="KW-1133">Transmembrane helix</keyword>
<sequence length="369" mass="40617">MFHVHTSFLSLRSESGPLTKKIVTLLFVVSICLESRFAPVSFPALATAESVLVTNFLVGVVVGVCCCWCCRYLLLFVVCCYLLLFVHLLCCCCFYTLSKCKVEYKDKGFELFFDIADTAGQLDFLFKVQGIQISHGGNDKYNHLPPLVRLKMALCTAYEERVTGSPSATPLSPQQGPKMKKQSSWLRKAPSPAETCELAEPRTGVMRRSIFARFRSWSGSLTKPGAEHQQARQARLQYLKTRSSLSAVSVSAVPRVVSFVLDESIPRRLGGLDESIPSIDSCALSCPLRPADDNSKSPNNNKSNNNNNDDEDDNSLPIDLQISGDNNHNNSSNNNNHIENNSPCSGVGADASQTRGALALLRLTFFTFV</sequence>
<evidence type="ECO:0000256" key="1">
    <source>
        <dbReference type="SAM" id="MobiDB-lite"/>
    </source>
</evidence>
<evidence type="ECO:0000313" key="3">
    <source>
        <dbReference type="EMBL" id="CAE8620284.1"/>
    </source>
</evidence>
<keyword evidence="6" id="KW-1185">Reference proteome</keyword>
<feature type="region of interest" description="Disordered" evidence="1">
    <location>
        <begin position="164"/>
        <end position="186"/>
    </location>
</feature>